<name>A0A0F9QPJ2_9ZZZZ</name>
<reference evidence="1" key="1">
    <citation type="journal article" date="2015" name="Nature">
        <title>Complex archaea that bridge the gap between prokaryotes and eukaryotes.</title>
        <authorList>
            <person name="Spang A."/>
            <person name="Saw J.H."/>
            <person name="Jorgensen S.L."/>
            <person name="Zaremba-Niedzwiedzka K."/>
            <person name="Martijn J."/>
            <person name="Lind A.E."/>
            <person name="van Eijk R."/>
            <person name="Schleper C."/>
            <person name="Guy L."/>
            <person name="Ettema T.J."/>
        </authorList>
    </citation>
    <scope>NUCLEOTIDE SEQUENCE</scope>
</reference>
<accession>A0A0F9QPJ2</accession>
<protein>
    <submittedName>
        <fullName evidence="1">Uncharacterized protein</fullName>
    </submittedName>
</protein>
<proteinExistence type="predicted"/>
<dbReference type="EMBL" id="LAZR01004594">
    <property type="protein sequence ID" value="KKN07223.1"/>
    <property type="molecule type" value="Genomic_DNA"/>
</dbReference>
<comment type="caution">
    <text evidence="1">The sequence shown here is derived from an EMBL/GenBank/DDBJ whole genome shotgun (WGS) entry which is preliminary data.</text>
</comment>
<sequence length="69" mass="7909">MFCSACDNTIKNCVCTDIDERMKELTGPKGFLIAKWCVLCDKHYDRCQCSIPNYMARTDGKMVPLPEEK</sequence>
<organism evidence="1">
    <name type="scientific">marine sediment metagenome</name>
    <dbReference type="NCBI Taxonomy" id="412755"/>
    <lineage>
        <taxon>unclassified sequences</taxon>
        <taxon>metagenomes</taxon>
        <taxon>ecological metagenomes</taxon>
    </lineage>
</organism>
<dbReference type="AlphaFoldDB" id="A0A0F9QPJ2"/>
<gene>
    <name evidence="1" type="ORF">LCGC14_1069350</name>
</gene>
<evidence type="ECO:0000313" key="1">
    <source>
        <dbReference type="EMBL" id="KKN07223.1"/>
    </source>
</evidence>